<evidence type="ECO:0000256" key="14">
    <source>
        <dbReference type="ARBA" id="ARBA00023319"/>
    </source>
</evidence>
<keyword evidence="5 17" id="KW-0732">Signal</keyword>
<sequence length="224" mass="24322">MDQKWIHLLMILVFYQGMSSGVGEDVTPEEGKSVEITCSPTLVGTLIIWFRILNTSGIEFIASFAPGSDIPKTSISDSFSTSKARNRILTLKSFNKQKDGGIYTCASLKGNTLDFGKLTRLVVEKDKIVTEAPAATTTTKKDEAKTTTACVCKTPKSAGGSGFSTFCNPIILGALAGSCGLLLLLLIIVSVHCSRIRTRRCPHHYKRKPRTPAPGKQMMANRHV</sequence>
<evidence type="ECO:0000256" key="6">
    <source>
        <dbReference type="ARBA" id="ARBA00022859"/>
    </source>
</evidence>
<evidence type="ECO:0000259" key="18">
    <source>
        <dbReference type="PROSITE" id="PS50835"/>
    </source>
</evidence>
<keyword evidence="12" id="KW-0325">Glycoprotein</keyword>
<evidence type="ECO:0000256" key="7">
    <source>
        <dbReference type="ARBA" id="ARBA00022989"/>
    </source>
</evidence>
<organism evidence="19 20">
    <name type="scientific">Scomber scombrus</name>
    <name type="common">Atlantic mackerel</name>
    <name type="synonym">Scomber vernalis</name>
    <dbReference type="NCBI Taxonomy" id="13677"/>
    <lineage>
        <taxon>Eukaryota</taxon>
        <taxon>Metazoa</taxon>
        <taxon>Chordata</taxon>
        <taxon>Craniata</taxon>
        <taxon>Vertebrata</taxon>
        <taxon>Euteleostomi</taxon>
        <taxon>Actinopterygii</taxon>
        <taxon>Neopterygii</taxon>
        <taxon>Teleostei</taxon>
        <taxon>Neoteleostei</taxon>
        <taxon>Acanthomorphata</taxon>
        <taxon>Pelagiaria</taxon>
        <taxon>Scombriformes</taxon>
        <taxon>Scombridae</taxon>
        <taxon>Scomber</taxon>
    </lineage>
</organism>
<evidence type="ECO:0000256" key="17">
    <source>
        <dbReference type="SAM" id="SignalP"/>
    </source>
</evidence>
<evidence type="ECO:0000313" key="19">
    <source>
        <dbReference type="EMBL" id="CAK6958308.1"/>
    </source>
</evidence>
<dbReference type="InterPro" id="IPR007110">
    <property type="entry name" value="Ig-like_dom"/>
</dbReference>
<evidence type="ECO:0000256" key="10">
    <source>
        <dbReference type="ARBA" id="ARBA00023139"/>
    </source>
</evidence>
<dbReference type="InterPro" id="IPR036179">
    <property type="entry name" value="Ig-like_dom_sf"/>
</dbReference>
<keyword evidence="8" id="KW-1064">Adaptive immunity</keyword>
<dbReference type="InterPro" id="IPR013106">
    <property type="entry name" value="Ig_V-set"/>
</dbReference>
<feature type="transmembrane region" description="Helical" evidence="16">
    <location>
        <begin position="170"/>
        <end position="191"/>
    </location>
</feature>
<feature type="chain" id="PRO_5043584141" description="T-cell surface glycoprotein CD8 alpha chain" evidence="17">
    <location>
        <begin position="22"/>
        <end position="224"/>
    </location>
</feature>
<keyword evidence="13" id="KW-0449">Lipoprotein</keyword>
<keyword evidence="4 16" id="KW-0812">Transmembrane</keyword>
<dbReference type="SUPFAM" id="SSF48726">
    <property type="entry name" value="Immunoglobulin"/>
    <property type="match status" value="1"/>
</dbReference>
<dbReference type="InterPro" id="IPR013783">
    <property type="entry name" value="Ig-like_fold"/>
</dbReference>
<dbReference type="GO" id="GO:0002250">
    <property type="term" value="P:adaptive immune response"/>
    <property type="evidence" value="ECO:0007669"/>
    <property type="project" value="UniProtKB-KW"/>
</dbReference>
<evidence type="ECO:0000256" key="4">
    <source>
        <dbReference type="ARBA" id="ARBA00022692"/>
    </source>
</evidence>
<dbReference type="InterPro" id="IPR003599">
    <property type="entry name" value="Ig_sub"/>
</dbReference>
<feature type="signal peptide" evidence="17">
    <location>
        <begin position="1"/>
        <end position="21"/>
    </location>
</feature>
<reference evidence="19 20" key="1">
    <citation type="submission" date="2024-01" db="EMBL/GenBank/DDBJ databases">
        <authorList>
            <person name="Alioto T."/>
            <person name="Alioto T."/>
            <person name="Gomez Garrido J."/>
        </authorList>
    </citation>
    <scope>NUCLEOTIDE SEQUENCE [LARGE SCALE GENOMIC DNA]</scope>
</reference>
<dbReference type="Gene3D" id="2.60.40.10">
    <property type="entry name" value="Immunoglobulins"/>
    <property type="match status" value="1"/>
</dbReference>
<evidence type="ECO:0000256" key="3">
    <source>
        <dbReference type="ARBA" id="ARBA00022475"/>
    </source>
</evidence>
<evidence type="ECO:0000256" key="2">
    <source>
        <dbReference type="ARBA" id="ARBA00021525"/>
    </source>
</evidence>
<keyword evidence="14" id="KW-0393">Immunoglobulin domain</keyword>
<accession>A0AAV1NH30</accession>
<evidence type="ECO:0000256" key="9">
    <source>
        <dbReference type="ARBA" id="ARBA00023136"/>
    </source>
</evidence>
<gene>
    <name evidence="19" type="ORF">FSCOSCO3_A035697</name>
</gene>
<dbReference type="GO" id="GO:0005886">
    <property type="term" value="C:plasma membrane"/>
    <property type="evidence" value="ECO:0007669"/>
    <property type="project" value="UniProtKB-SubCell"/>
</dbReference>
<comment type="subcellular location">
    <subcellularLocation>
        <location evidence="1">Cell membrane</location>
        <topology evidence="1">Single-pass type I membrane protein</topology>
    </subcellularLocation>
</comment>
<protein>
    <recommendedName>
        <fullName evidence="2">T-cell surface glycoprotein CD8 alpha chain</fullName>
    </recommendedName>
</protein>
<evidence type="ECO:0000256" key="1">
    <source>
        <dbReference type="ARBA" id="ARBA00004251"/>
    </source>
</evidence>
<evidence type="ECO:0000313" key="20">
    <source>
        <dbReference type="Proteomes" id="UP001314229"/>
    </source>
</evidence>
<dbReference type="Proteomes" id="UP001314229">
    <property type="component" value="Unassembled WGS sequence"/>
</dbReference>
<keyword evidence="3" id="KW-1003">Cell membrane</keyword>
<dbReference type="PANTHER" id="PTHR10441:SF2">
    <property type="entry name" value="T-CELL SURFACE GLYCOPROTEIN CD8 ALPHA CHAIN"/>
    <property type="match status" value="1"/>
</dbReference>
<dbReference type="AlphaFoldDB" id="A0AAV1NH30"/>
<keyword evidence="7 16" id="KW-1133">Transmembrane helix</keyword>
<dbReference type="PROSITE" id="PS50835">
    <property type="entry name" value="IG_LIKE"/>
    <property type="match status" value="1"/>
</dbReference>
<dbReference type="EMBL" id="CAWUFR010000033">
    <property type="protein sequence ID" value="CAK6958308.1"/>
    <property type="molecule type" value="Genomic_DNA"/>
</dbReference>
<evidence type="ECO:0000256" key="5">
    <source>
        <dbReference type="ARBA" id="ARBA00022729"/>
    </source>
</evidence>
<dbReference type="Pfam" id="PF07686">
    <property type="entry name" value="V-set"/>
    <property type="match status" value="1"/>
</dbReference>
<evidence type="ECO:0000256" key="11">
    <source>
        <dbReference type="ARBA" id="ARBA00023157"/>
    </source>
</evidence>
<evidence type="ECO:0000256" key="12">
    <source>
        <dbReference type="ARBA" id="ARBA00023180"/>
    </source>
</evidence>
<keyword evidence="6" id="KW-0391">Immunity</keyword>
<keyword evidence="9 16" id="KW-0472">Membrane</keyword>
<keyword evidence="20" id="KW-1185">Reference proteome</keyword>
<dbReference type="SMART" id="SM00409">
    <property type="entry name" value="IG"/>
    <property type="match status" value="1"/>
</dbReference>
<evidence type="ECO:0000256" key="8">
    <source>
        <dbReference type="ARBA" id="ARBA00023130"/>
    </source>
</evidence>
<evidence type="ECO:0000256" key="16">
    <source>
        <dbReference type="SAM" id="Phobius"/>
    </source>
</evidence>
<comment type="caution">
    <text evidence="19">The sequence shown here is derived from an EMBL/GenBank/DDBJ whole genome shotgun (WGS) entry which is preliminary data.</text>
</comment>
<proteinExistence type="predicted"/>
<evidence type="ECO:0000256" key="15">
    <source>
        <dbReference type="SAM" id="MobiDB-lite"/>
    </source>
</evidence>
<keyword evidence="11" id="KW-1015">Disulfide bond</keyword>
<name>A0AAV1NH30_SCOSC</name>
<dbReference type="PANTHER" id="PTHR10441">
    <property type="entry name" value="CD8 ALPHA CHAIN"/>
    <property type="match status" value="1"/>
</dbReference>
<feature type="domain" description="Ig-like" evidence="18">
    <location>
        <begin position="30"/>
        <end position="105"/>
    </location>
</feature>
<dbReference type="InterPro" id="IPR015468">
    <property type="entry name" value="CD8_asu"/>
</dbReference>
<feature type="region of interest" description="Disordered" evidence="15">
    <location>
        <begin position="204"/>
        <end position="224"/>
    </location>
</feature>
<keyword evidence="10" id="KW-0564">Palmitate</keyword>
<evidence type="ECO:0000256" key="13">
    <source>
        <dbReference type="ARBA" id="ARBA00023288"/>
    </source>
</evidence>